<dbReference type="InterPro" id="IPR000725">
    <property type="entry name" value="Olfact_rcpt"/>
</dbReference>
<feature type="transmembrane region" description="Helical" evidence="12">
    <location>
        <begin position="98"/>
        <end position="122"/>
    </location>
</feature>
<feature type="transmembrane region" description="Helical" evidence="12">
    <location>
        <begin position="421"/>
        <end position="443"/>
    </location>
</feature>
<reference evidence="14" key="1">
    <citation type="journal article" date="2021" name="Evol. Appl.">
        <title>The genome of the Pyrenean desman and the effects of bottlenecks and inbreeding on the genomic landscape of an endangered species.</title>
        <authorList>
            <person name="Escoda L."/>
            <person name="Castresana J."/>
        </authorList>
    </citation>
    <scope>NUCLEOTIDE SEQUENCE</scope>
    <source>
        <strain evidence="14">IBE-C5619</strain>
    </source>
</reference>
<evidence type="ECO:0000256" key="3">
    <source>
        <dbReference type="ARBA" id="ARBA00022475"/>
    </source>
</evidence>
<feature type="transmembrane region" description="Helical" evidence="12">
    <location>
        <begin position="383"/>
        <end position="401"/>
    </location>
</feature>
<sequence length="900" mass="101860">NTMQELNQSSVTEFILLGFSFNPRKTPLLFSAFLIIYALIILGNSLISTLICLDSRLHTPMYFFIVILSMLDLGYTTTTVPQYVAICHPLRYKVIMKPWVCGAMAIFCGLWGVLSAVVYTYFAMRLPYCGPNKINHFFCEIPAVLKLACASTSTNDHVDFILGFCVILVPLSLILVIYVNIFIAILRIRSTQGRIKAFSTCASHITVVTMFCVPAMIMYMRPGSEASPEEDKKLALFYNVISAFLNPIIYSLRNKDVKKAFIKDSRICISSSFLRRKAMHSGWRNHTLVMEFILLGFSRNPRTNWILFFFFFFFLYLFTVLGNGLIVTLIRIDARLHNPMYFFLSILSLLDLSYATTTVPQMLAHLVSKNKSISYVGYVVRMYIFLTLGITETWIFAAMAYDRYVAICFPLHYGVKMNQNLCVLLVVSSALCGLTCALVYTVFAMKLPYCGPNEINHFFCEIPAVLKLACADTSLNDQVDFILGFILLLIPLSLILASYVRIFVAILKIRSTQGRVKAFSTCASHITVVTMFCIPCMIMYTRPGSEASPEEDKKLALFYNVISAFLNPIIYSLRNKDVKRAFLKRMLEIPWKNHSFVSEFSLLGFSRDPQMNVILFSVFLLLYLSTLAGNGLIVTLIFLDSRLHTPMYFFLSVLSMLDMSYVTTTVPQMLVHLVSQKKTISYAGCVAQMYIFLVLGITEGWLFSIMAYDRYVAICHPLRYKVIMSPWLCGAMVIFCGLWGVSCSLVYTVFTMRLPYCGPNEINHFFCEVPAVLKLACADTSFNDRVDFILGFILLLVPLSFILASYVCIFATILKIRSAQGRLKAFSTCASHITVVTMFCGPAMFMYMNPGANASPERDKKLALFYNVISAFLNPIIYSLRNKDVKRAFLKLTGWGKAPE</sequence>
<feature type="transmembrane region" description="Helical" evidence="12">
    <location>
        <begin position="197"/>
        <end position="220"/>
    </location>
</feature>
<dbReference type="OrthoDB" id="9025168at2759"/>
<dbReference type="EMBL" id="JAGFMF010012100">
    <property type="protein sequence ID" value="KAG8507586.1"/>
    <property type="molecule type" value="Genomic_DNA"/>
</dbReference>
<evidence type="ECO:0000256" key="12">
    <source>
        <dbReference type="SAM" id="Phobius"/>
    </source>
</evidence>
<keyword evidence="15" id="KW-1185">Reference proteome</keyword>
<evidence type="ECO:0000256" key="9">
    <source>
        <dbReference type="ARBA" id="ARBA00023136"/>
    </source>
</evidence>
<dbReference type="CDD" id="cd15946">
    <property type="entry name" value="7tmA_OR1330-like"/>
    <property type="match status" value="1"/>
</dbReference>
<evidence type="ECO:0000256" key="4">
    <source>
        <dbReference type="ARBA" id="ARBA00022606"/>
    </source>
</evidence>
<keyword evidence="4" id="KW-0716">Sensory transduction</keyword>
<feature type="transmembrane region" description="Helical" evidence="12">
    <location>
        <begin position="341"/>
        <end position="363"/>
    </location>
</feature>
<dbReference type="AlphaFoldDB" id="A0A8J5ZUQ1"/>
<feature type="transmembrane region" description="Helical" evidence="12">
    <location>
        <begin position="680"/>
        <end position="706"/>
    </location>
</feature>
<evidence type="ECO:0000256" key="6">
    <source>
        <dbReference type="ARBA" id="ARBA00022725"/>
    </source>
</evidence>
<dbReference type="Gene3D" id="1.20.1070.10">
    <property type="entry name" value="Rhodopsin 7-helix transmembrane proteins"/>
    <property type="match status" value="4"/>
</dbReference>
<protein>
    <submittedName>
        <fullName evidence="14">Putative olfactory receptor 2B3</fullName>
    </submittedName>
</protein>
<accession>A0A8J5ZUQ1</accession>
<dbReference type="PANTHER" id="PTHR26453">
    <property type="entry name" value="OLFACTORY RECEPTOR"/>
    <property type="match status" value="1"/>
</dbReference>
<name>A0A8J5ZUQ1_GALPY</name>
<keyword evidence="7 12" id="KW-1133">Transmembrane helix</keyword>
<dbReference type="InterPro" id="IPR017452">
    <property type="entry name" value="GPCR_Rhodpsn_7TM"/>
</dbReference>
<evidence type="ECO:0000256" key="11">
    <source>
        <dbReference type="ARBA" id="ARBA00023224"/>
    </source>
</evidence>
<feature type="transmembrane region" description="Helical" evidence="12">
    <location>
        <begin position="788"/>
        <end position="813"/>
    </location>
</feature>
<dbReference type="FunFam" id="1.20.1070.10:FF:000001">
    <property type="entry name" value="Olfactory receptor"/>
    <property type="match status" value="1"/>
</dbReference>
<feature type="transmembrane region" description="Helical" evidence="12">
    <location>
        <begin position="282"/>
        <end position="299"/>
    </location>
</feature>
<comment type="function">
    <text evidence="1">Putative odorant or sperm cell receptor.</text>
</comment>
<proteinExistence type="predicted"/>
<keyword evidence="5 12" id="KW-0812">Transmembrane</keyword>
<evidence type="ECO:0000256" key="2">
    <source>
        <dbReference type="ARBA" id="ARBA00004651"/>
    </source>
</evidence>
<feature type="transmembrane region" description="Helical" evidence="12">
    <location>
        <begin position="481"/>
        <end position="506"/>
    </location>
</feature>
<dbReference type="PRINTS" id="PR00237">
    <property type="entry name" value="GPCRRHODOPSN"/>
</dbReference>
<evidence type="ECO:0000313" key="15">
    <source>
        <dbReference type="Proteomes" id="UP000700334"/>
    </source>
</evidence>
<feature type="domain" description="G-protein coupled receptors family 1 profile" evidence="13">
    <location>
        <begin position="79"/>
        <end position="250"/>
    </location>
</feature>
<evidence type="ECO:0000256" key="7">
    <source>
        <dbReference type="ARBA" id="ARBA00022989"/>
    </source>
</evidence>
<keyword evidence="8" id="KW-0297">G-protein coupled receptor</keyword>
<comment type="subcellular location">
    <subcellularLocation>
        <location evidence="2">Cell membrane</location>
        <topology evidence="2">Multi-pass membrane protein</topology>
    </subcellularLocation>
</comment>
<dbReference type="Pfam" id="PF13853">
    <property type="entry name" value="7tm_4"/>
    <property type="match status" value="3"/>
</dbReference>
<feature type="transmembrane region" description="Helical" evidence="12">
    <location>
        <begin position="555"/>
        <end position="573"/>
    </location>
</feature>
<feature type="transmembrane region" description="Helical" evidence="12">
    <location>
        <begin position="727"/>
        <end position="750"/>
    </location>
</feature>
<dbReference type="InterPro" id="IPR047940">
    <property type="entry name" value="OR1330-like_7tmA"/>
</dbReference>
<feature type="transmembrane region" description="Helical" evidence="12">
    <location>
        <begin position="518"/>
        <end position="540"/>
    </location>
</feature>
<feature type="transmembrane region" description="Helical" evidence="12">
    <location>
        <begin position="613"/>
        <end position="639"/>
    </location>
</feature>
<evidence type="ECO:0000256" key="10">
    <source>
        <dbReference type="ARBA" id="ARBA00023170"/>
    </source>
</evidence>
<dbReference type="PRINTS" id="PR00245">
    <property type="entry name" value="OLFACTORYR"/>
</dbReference>
<feature type="transmembrane region" description="Helical" evidence="12">
    <location>
        <begin position="825"/>
        <end position="848"/>
    </location>
</feature>
<evidence type="ECO:0000259" key="13">
    <source>
        <dbReference type="PROSITE" id="PS50262"/>
    </source>
</evidence>
<feature type="non-terminal residue" evidence="14">
    <location>
        <position position="1"/>
    </location>
</feature>
<keyword evidence="3" id="KW-1003">Cell membrane</keyword>
<feature type="transmembrane region" description="Helical" evidence="12">
    <location>
        <begin position="863"/>
        <end position="880"/>
    </location>
</feature>
<evidence type="ECO:0000313" key="14">
    <source>
        <dbReference type="EMBL" id="KAG8507586.1"/>
    </source>
</evidence>
<dbReference type="GO" id="GO:0004930">
    <property type="term" value="F:G protein-coupled receptor activity"/>
    <property type="evidence" value="ECO:0007669"/>
    <property type="project" value="UniProtKB-KW"/>
</dbReference>
<evidence type="ECO:0000256" key="5">
    <source>
        <dbReference type="ARBA" id="ARBA00022692"/>
    </source>
</evidence>
<dbReference type="SUPFAM" id="SSF81321">
    <property type="entry name" value="Family A G protein-coupled receptor-like"/>
    <property type="match status" value="3"/>
</dbReference>
<dbReference type="PROSITE" id="PS50262">
    <property type="entry name" value="G_PROTEIN_RECEP_F1_2"/>
    <property type="match status" value="3"/>
</dbReference>
<dbReference type="GO" id="GO:0005886">
    <property type="term" value="C:plasma membrane"/>
    <property type="evidence" value="ECO:0007669"/>
    <property type="project" value="UniProtKB-SubCell"/>
</dbReference>
<evidence type="ECO:0000256" key="8">
    <source>
        <dbReference type="ARBA" id="ARBA00023040"/>
    </source>
</evidence>
<dbReference type="GO" id="GO:0004984">
    <property type="term" value="F:olfactory receptor activity"/>
    <property type="evidence" value="ECO:0007669"/>
    <property type="project" value="InterPro"/>
</dbReference>
<keyword evidence="9 12" id="KW-0472">Membrane</keyword>
<comment type="caution">
    <text evidence="14">The sequence shown here is derived from an EMBL/GenBank/DDBJ whole genome shotgun (WGS) entry which is preliminary data.</text>
</comment>
<feature type="domain" description="G-protein coupled receptors family 1 profile" evidence="13">
    <location>
        <begin position="322"/>
        <end position="571"/>
    </location>
</feature>
<dbReference type="FunFam" id="1.20.1070.10:FF:000097">
    <property type="entry name" value="olfactory receptor 2A12-like"/>
    <property type="match status" value="2"/>
</dbReference>
<organism evidence="14 15">
    <name type="scientific">Galemys pyrenaicus</name>
    <name type="common">Iberian desman</name>
    <name type="synonym">Pyrenean desman</name>
    <dbReference type="NCBI Taxonomy" id="202257"/>
    <lineage>
        <taxon>Eukaryota</taxon>
        <taxon>Metazoa</taxon>
        <taxon>Chordata</taxon>
        <taxon>Craniata</taxon>
        <taxon>Vertebrata</taxon>
        <taxon>Euteleostomi</taxon>
        <taxon>Mammalia</taxon>
        <taxon>Eutheria</taxon>
        <taxon>Laurasiatheria</taxon>
        <taxon>Eulipotyphla</taxon>
        <taxon>Talpidae</taxon>
        <taxon>Galemys</taxon>
    </lineage>
</organism>
<feature type="transmembrane region" description="Helical" evidence="12">
    <location>
        <begin position="160"/>
        <end position="185"/>
    </location>
</feature>
<keyword evidence="10 14" id="KW-0675">Receptor</keyword>
<keyword evidence="6" id="KW-0552">Olfaction</keyword>
<feature type="transmembrane region" description="Helical" evidence="12">
    <location>
        <begin position="63"/>
        <end position="86"/>
    </location>
</feature>
<gene>
    <name evidence="14" type="ORF">J0S82_019627</name>
</gene>
<keyword evidence="11" id="KW-0807">Transducer</keyword>
<dbReference type="Proteomes" id="UP000700334">
    <property type="component" value="Unassembled WGS sequence"/>
</dbReference>
<dbReference type="InterPro" id="IPR000276">
    <property type="entry name" value="GPCR_Rhodpsn"/>
</dbReference>
<evidence type="ECO:0000256" key="1">
    <source>
        <dbReference type="ARBA" id="ARBA00003929"/>
    </source>
</evidence>
<feature type="domain" description="G-protein coupled receptors family 1 profile" evidence="13">
    <location>
        <begin position="629"/>
        <end position="878"/>
    </location>
</feature>
<feature type="transmembrane region" description="Helical" evidence="12">
    <location>
        <begin position="28"/>
        <end position="51"/>
    </location>
</feature>
<feature type="transmembrane region" description="Helical" evidence="12">
    <location>
        <begin position="305"/>
        <end position="329"/>
    </location>
</feature>
<feature type="transmembrane region" description="Helical" evidence="12">
    <location>
        <begin position="235"/>
        <end position="252"/>
    </location>
</feature>